<dbReference type="Pfam" id="PF00270">
    <property type="entry name" value="DEAD"/>
    <property type="match status" value="1"/>
</dbReference>
<dbReference type="PANTHER" id="PTHR47963">
    <property type="entry name" value="DEAD-BOX ATP-DEPENDENT RNA HELICASE 47, MITOCHONDRIAL"/>
    <property type="match status" value="1"/>
</dbReference>
<keyword evidence="3" id="KW-0378">Hydrolase</keyword>
<dbReference type="KEGG" id="drc:G0Q07_20110"/>
<dbReference type="AlphaFoldDB" id="A0A6C0RKP7"/>
<evidence type="ECO:0000256" key="5">
    <source>
        <dbReference type="ARBA" id="ARBA00022840"/>
    </source>
</evidence>
<evidence type="ECO:0000313" key="8">
    <source>
        <dbReference type="Proteomes" id="UP000474630"/>
    </source>
</evidence>
<gene>
    <name evidence="7" type="ORF">G0Q07_20110</name>
</gene>
<dbReference type="GO" id="GO:0033592">
    <property type="term" value="F:RNA strand annealing activity"/>
    <property type="evidence" value="ECO:0007669"/>
    <property type="project" value="TreeGrafter"/>
</dbReference>
<feature type="domain" description="Helicase ATP-binding" evidence="6">
    <location>
        <begin position="1"/>
        <end position="132"/>
    </location>
</feature>
<dbReference type="PROSITE" id="PS51192">
    <property type="entry name" value="HELICASE_ATP_BIND_1"/>
    <property type="match status" value="1"/>
</dbReference>
<reference evidence="7 8" key="1">
    <citation type="submission" date="2020-02" db="EMBL/GenBank/DDBJ databases">
        <title>Genome sequencing for Draconibacterium sp. strain M1.</title>
        <authorList>
            <person name="Park S.-J."/>
        </authorList>
    </citation>
    <scope>NUCLEOTIDE SEQUENCE [LARGE SCALE GENOMIC DNA]</scope>
    <source>
        <strain evidence="7 8">M1</strain>
    </source>
</reference>
<dbReference type="GO" id="GO:0005829">
    <property type="term" value="C:cytosol"/>
    <property type="evidence" value="ECO:0007669"/>
    <property type="project" value="TreeGrafter"/>
</dbReference>
<proteinExistence type="predicted"/>
<evidence type="ECO:0000259" key="6">
    <source>
        <dbReference type="PROSITE" id="PS51192"/>
    </source>
</evidence>
<dbReference type="InterPro" id="IPR027417">
    <property type="entry name" value="P-loop_NTPase"/>
</dbReference>
<dbReference type="RefSeq" id="WP_163348830.1">
    <property type="nucleotide sequence ID" value="NZ_CP048409.1"/>
</dbReference>
<name>A0A6C0RKP7_9BACT</name>
<evidence type="ECO:0000256" key="4">
    <source>
        <dbReference type="ARBA" id="ARBA00022806"/>
    </source>
</evidence>
<dbReference type="Proteomes" id="UP000474630">
    <property type="component" value="Chromosome"/>
</dbReference>
<dbReference type="GO" id="GO:0005840">
    <property type="term" value="C:ribosome"/>
    <property type="evidence" value="ECO:0007669"/>
    <property type="project" value="TreeGrafter"/>
</dbReference>
<evidence type="ECO:0000256" key="2">
    <source>
        <dbReference type="ARBA" id="ARBA00022741"/>
    </source>
</evidence>
<dbReference type="GO" id="GO:0016787">
    <property type="term" value="F:hydrolase activity"/>
    <property type="evidence" value="ECO:0007669"/>
    <property type="project" value="UniProtKB-KW"/>
</dbReference>
<dbReference type="EC" id="3.6.4.13" evidence="1"/>
<dbReference type="PROSITE" id="PS00039">
    <property type="entry name" value="DEAD_ATP_HELICASE"/>
    <property type="match status" value="1"/>
</dbReference>
<dbReference type="PANTHER" id="PTHR47963:SF8">
    <property type="entry name" value="ATP-DEPENDENT RNA HELICASE DEAD"/>
    <property type="match status" value="1"/>
</dbReference>
<dbReference type="GO" id="GO:0009409">
    <property type="term" value="P:response to cold"/>
    <property type="evidence" value="ECO:0007669"/>
    <property type="project" value="TreeGrafter"/>
</dbReference>
<keyword evidence="2" id="KW-0547">Nucleotide-binding</keyword>
<organism evidence="7 8">
    <name type="scientific">Draconibacterium halophilum</name>
    <dbReference type="NCBI Taxonomy" id="2706887"/>
    <lineage>
        <taxon>Bacteria</taxon>
        <taxon>Pseudomonadati</taxon>
        <taxon>Bacteroidota</taxon>
        <taxon>Bacteroidia</taxon>
        <taxon>Marinilabiliales</taxon>
        <taxon>Prolixibacteraceae</taxon>
        <taxon>Draconibacterium</taxon>
    </lineage>
</organism>
<keyword evidence="4 7" id="KW-0347">Helicase</keyword>
<dbReference type="GO" id="GO:0005524">
    <property type="term" value="F:ATP binding"/>
    <property type="evidence" value="ECO:0007669"/>
    <property type="project" value="UniProtKB-KW"/>
</dbReference>
<evidence type="ECO:0000256" key="3">
    <source>
        <dbReference type="ARBA" id="ARBA00022801"/>
    </source>
</evidence>
<dbReference type="Gene3D" id="3.40.50.300">
    <property type="entry name" value="P-loop containing nucleotide triphosphate hydrolases"/>
    <property type="match status" value="1"/>
</dbReference>
<dbReference type="InterPro" id="IPR050547">
    <property type="entry name" value="DEAD_box_RNA_helicases"/>
</dbReference>
<accession>A0A6C0RKP7</accession>
<dbReference type="EMBL" id="CP048409">
    <property type="protein sequence ID" value="QIA09861.1"/>
    <property type="molecule type" value="Genomic_DNA"/>
</dbReference>
<dbReference type="InterPro" id="IPR014001">
    <property type="entry name" value="Helicase_ATP-bd"/>
</dbReference>
<dbReference type="InterPro" id="IPR011545">
    <property type="entry name" value="DEAD/DEAH_box_helicase_dom"/>
</dbReference>
<protein>
    <recommendedName>
        <fullName evidence="1">RNA helicase</fullName>
        <ecNumber evidence="1">3.6.4.13</ecNumber>
    </recommendedName>
</protein>
<dbReference type="GO" id="GO:0003724">
    <property type="term" value="F:RNA helicase activity"/>
    <property type="evidence" value="ECO:0007669"/>
    <property type="project" value="UniProtKB-EC"/>
</dbReference>
<dbReference type="SUPFAM" id="SSF52540">
    <property type="entry name" value="P-loop containing nucleoside triphosphate hydrolases"/>
    <property type="match status" value="1"/>
</dbReference>
<keyword evidence="8" id="KW-1185">Reference proteome</keyword>
<keyword evidence="5" id="KW-0067">ATP-binding</keyword>
<evidence type="ECO:0000256" key="1">
    <source>
        <dbReference type="ARBA" id="ARBA00012552"/>
    </source>
</evidence>
<sequence length="134" mass="15153">MLETDQDMVALAQTGTGKTAAFGLPIVQQFDSLVKVPQALILSPTRELALQIARDLETFSKNINGAKIATLYAAPTSENRLKTLRVAPRLWWNSGPYPRPDKRKKLKVHEIKWLVLDEADEMLSMDLRMTLMPY</sequence>
<dbReference type="InterPro" id="IPR000629">
    <property type="entry name" value="RNA-helicase_DEAD-box_CS"/>
</dbReference>
<evidence type="ECO:0000313" key="7">
    <source>
        <dbReference type="EMBL" id="QIA09861.1"/>
    </source>
</evidence>